<evidence type="ECO:0000256" key="3">
    <source>
        <dbReference type="ARBA" id="ARBA00022525"/>
    </source>
</evidence>
<dbReference type="Pfam" id="PF04674">
    <property type="entry name" value="Phi_1"/>
    <property type="match status" value="1"/>
</dbReference>
<evidence type="ECO:0000313" key="7">
    <source>
        <dbReference type="Proteomes" id="UP001140206"/>
    </source>
</evidence>
<protein>
    <submittedName>
        <fullName evidence="6">Protein EXORDIUM</fullName>
    </submittedName>
</protein>
<dbReference type="EMBL" id="JAMFTS010000001">
    <property type="protein sequence ID" value="KAJ4813115.1"/>
    <property type="molecule type" value="Genomic_DNA"/>
</dbReference>
<reference evidence="6" key="1">
    <citation type="submission" date="2022-08" db="EMBL/GenBank/DDBJ databases">
        <authorList>
            <person name="Marques A."/>
        </authorList>
    </citation>
    <scope>NUCLEOTIDE SEQUENCE</scope>
    <source>
        <strain evidence="6">RhyPub2mFocal</strain>
        <tissue evidence="6">Leaves</tissue>
    </source>
</reference>
<keyword evidence="4" id="KW-0732">Signal</keyword>
<evidence type="ECO:0000256" key="2">
    <source>
        <dbReference type="ARBA" id="ARBA00022523"/>
    </source>
</evidence>
<evidence type="ECO:0000256" key="5">
    <source>
        <dbReference type="ARBA" id="ARBA00023591"/>
    </source>
</evidence>
<comment type="caution">
    <text evidence="6">The sequence shown here is derived from an EMBL/GenBank/DDBJ whole genome shotgun (WGS) entry which is preliminary data.</text>
</comment>
<dbReference type="PANTHER" id="PTHR31279">
    <property type="entry name" value="PROTEIN EXORDIUM-LIKE 5"/>
    <property type="match status" value="1"/>
</dbReference>
<organism evidence="6 7">
    <name type="scientific">Rhynchospora pubera</name>
    <dbReference type="NCBI Taxonomy" id="906938"/>
    <lineage>
        <taxon>Eukaryota</taxon>
        <taxon>Viridiplantae</taxon>
        <taxon>Streptophyta</taxon>
        <taxon>Embryophyta</taxon>
        <taxon>Tracheophyta</taxon>
        <taxon>Spermatophyta</taxon>
        <taxon>Magnoliopsida</taxon>
        <taxon>Liliopsida</taxon>
        <taxon>Poales</taxon>
        <taxon>Cyperaceae</taxon>
        <taxon>Cyperoideae</taxon>
        <taxon>Rhynchosporeae</taxon>
        <taxon>Rhynchospora</taxon>
    </lineage>
</organism>
<keyword evidence="2" id="KW-0052">Apoplast</keyword>
<dbReference type="Proteomes" id="UP001140206">
    <property type="component" value="Chromosome 1"/>
</dbReference>
<comment type="similarity">
    <text evidence="5">Belongs to the EXORDIUM family.</text>
</comment>
<dbReference type="AlphaFoldDB" id="A0AAV8H8X3"/>
<dbReference type="PANTHER" id="PTHR31279:SF18">
    <property type="entry name" value="PROTEIN EXORDIUM-LIKE 7"/>
    <property type="match status" value="1"/>
</dbReference>
<name>A0AAV8H8X3_9POAL</name>
<dbReference type="GO" id="GO:0048046">
    <property type="term" value="C:apoplast"/>
    <property type="evidence" value="ECO:0007669"/>
    <property type="project" value="UniProtKB-SubCell"/>
</dbReference>
<evidence type="ECO:0000256" key="1">
    <source>
        <dbReference type="ARBA" id="ARBA00004271"/>
    </source>
</evidence>
<keyword evidence="3" id="KW-0964">Secreted</keyword>
<accession>A0AAV8H8X3</accession>
<gene>
    <name evidence="6" type="ORF">LUZ62_025681</name>
</gene>
<evidence type="ECO:0000313" key="6">
    <source>
        <dbReference type="EMBL" id="KAJ4813115.1"/>
    </source>
</evidence>
<evidence type="ECO:0000256" key="4">
    <source>
        <dbReference type="ARBA" id="ARBA00022729"/>
    </source>
</evidence>
<proteinExistence type="inferred from homology"/>
<sequence>MSYHKGPLLTFPINLYLIWYGQWNPSAQSIIRDFLLSLSSPFLPSPSVPGWWRTVTYYTDQNNVNITSKLVLASEYFDTSYSQGNSLTRTTVQSVIKAAITSFPNALPLDTQQGAYLILTSPDVQMEEFCRGVCGFHYFTSPSIVGATVPFAWIGHSGIQCPGMCAFPFASPPGNPGFQVLGSPSGDPATDGMVSVLAHELGEMATDPYISGWYAGDDPAAPNEIGDLCEGIYGTGGGSGFVGNVYRSSDGVSYNVNGANGRKFMIQWIWDPVRQNARTIHSYLEEFDYLLKYFNSDGQSYKIALYMVLAYLYQLLGAERR</sequence>
<keyword evidence="7" id="KW-1185">Reference proteome</keyword>
<comment type="subcellular location">
    <subcellularLocation>
        <location evidence="1">Secreted</location>
        <location evidence="1">Extracellular space</location>
        <location evidence="1">Apoplast</location>
    </subcellularLocation>
</comment>
<dbReference type="InterPro" id="IPR006766">
    <property type="entry name" value="EXORDIUM-like"/>
</dbReference>